<dbReference type="AlphaFoldDB" id="A0A2S9JRJ1"/>
<evidence type="ECO:0000313" key="2">
    <source>
        <dbReference type="EMBL" id="PRD55889.1"/>
    </source>
</evidence>
<comment type="caution">
    <text evidence="2">The sequence shown here is derived from an EMBL/GenBank/DDBJ whole genome shotgun (WGS) entry which is preliminary data.</text>
</comment>
<dbReference type="RefSeq" id="WP_105722173.1">
    <property type="nucleotide sequence ID" value="NZ_PVBS01000001.1"/>
</dbReference>
<keyword evidence="3" id="KW-1185">Reference proteome</keyword>
<dbReference type="OrthoDB" id="2540540at2"/>
<keyword evidence="1" id="KW-0812">Transmembrane</keyword>
<evidence type="ECO:0000256" key="1">
    <source>
        <dbReference type="SAM" id="Phobius"/>
    </source>
</evidence>
<dbReference type="Proteomes" id="UP000238642">
    <property type="component" value="Unassembled WGS sequence"/>
</dbReference>
<evidence type="ECO:0008006" key="4">
    <source>
        <dbReference type="Google" id="ProtNLM"/>
    </source>
</evidence>
<accession>A0A2S9JRJ1</accession>
<protein>
    <recommendedName>
        <fullName evidence="4">Methane oxygenase PmoA</fullName>
    </recommendedName>
</protein>
<dbReference type="EMBL" id="PVBS01000001">
    <property type="protein sequence ID" value="PRD55889.1"/>
    <property type="molecule type" value="Genomic_DNA"/>
</dbReference>
<name>A0A2S9JRJ1_9SPHI</name>
<keyword evidence="1" id="KW-0472">Membrane</keyword>
<keyword evidence="1" id="KW-1133">Transmembrane helix</keyword>
<feature type="transmembrane region" description="Helical" evidence="1">
    <location>
        <begin position="12"/>
        <end position="34"/>
    </location>
</feature>
<gene>
    <name evidence="2" type="ORF">C5749_00945</name>
</gene>
<evidence type="ECO:0000313" key="3">
    <source>
        <dbReference type="Proteomes" id="UP000238642"/>
    </source>
</evidence>
<proteinExistence type="predicted"/>
<dbReference type="Pfam" id="PF14100">
    <property type="entry name" value="DUF6807"/>
    <property type="match status" value="1"/>
</dbReference>
<organism evidence="2 3">
    <name type="scientific">Sphingobacterium gobiense</name>
    <dbReference type="NCBI Taxonomy" id="1382456"/>
    <lineage>
        <taxon>Bacteria</taxon>
        <taxon>Pseudomonadati</taxon>
        <taxon>Bacteroidota</taxon>
        <taxon>Sphingobacteriia</taxon>
        <taxon>Sphingobacteriales</taxon>
        <taxon>Sphingobacteriaceae</taxon>
        <taxon>Sphingobacterium</taxon>
    </lineage>
</organism>
<dbReference type="InterPro" id="IPR029475">
    <property type="entry name" value="DUF6807"/>
</dbReference>
<reference evidence="2 3" key="1">
    <citation type="submission" date="2018-02" db="EMBL/GenBank/DDBJ databases">
        <title>The draft genome of Sphingobacterium gobiense H7.</title>
        <authorList>
            <person name="Li L."/>
            <person name="Liu L."/>
            <person name="Zhang X."/>
            <person name="Wang T."/>
            <person name="Liang L."/>
        </authorList>
    </citation>
    <scope>NUCLEOTIDE SEQUENCE [LARGE SCALE GENOMIC DNA]</scope>
    <source>
        <strain evidence="2 3">ACCC 05757</strain>
    </source>
</reference>
<sequence length="358" mass="41532">MKKQKLMTNRKTLLLYIASTMMMLVCGSSVHITYDQDGTRTDSLQLVIDSVLTVFKNDQPLLTYHFNTVYPPKGQDSSYRRNGFIHPIYTLKGHGLTRIQPRDHYHHYGVWNSWTHTLFKGDTVDFWNLYKKSGTVRFVRLIHHEVNARDAAYTVLHDHVVFKADGREEVALHEWQTVQVCLPKDQDDHYWIDITIKMRCATSKPLRLLTYRYGGLGWRALASWNADNSSVLTSEGRTREETDGSRARWCMVQGEFSPNGYGGMAILSHPRNFNHPEPLRIWDGRANGGKENVFINFSPTKDRDWLLEPDHTYTLMYRLVVFDGQRVAADIENEWRYFANEKCHKKALNFPLSAGAMN</sequence>